<name>A0A0G0IKM7_9BACT</name>
<keyword evidence="1" id="KW-0812">Transmembrane</keyword>
<keyword evidence="1" id="KW-1133">Transmembrane helix</keyword>
<sequence length="225" mass="26144">MTESILTEEDKKRIEEEESYRVKVRKELSSEPKKIEGGKVPWWKPKGTGAKLFIFFILMGILISLIESSKYSIDNNSDVANNTSESPEVKQIWIQNTAKTYCDVHKKENLKVINIEYFNNHEESEYIDGSKLNLNACEKIVTFMNERYDKNDIENMAKGLGWIGMSPFQLIWTIGSPWDENKTIMSNYVHVQWVYGNPIYGANYYYFDGTSAEDVNTWKLTSMQN</sequence>
<gene>
    <name evidence="2" type="ORF">US75_C0012G0016</name>
</gene>
<dbReference type="AlphaFoldDB" id="A0A0G0IKM7"/>
<comment type="caution">
    <text evidence="2">The sequence shown here is derived from an EMBL/GenBank/DDBJ whole genome shotgun (WGS) entry which is preliminary data.</text>
</comment>
<dbReference type="STRING" id="1618583.US75_C0012G0016"/>
<organism evidence="2 3">
    <name type="scientific">Candidatus Woesebacteria bacterium GW2011_GWC1_38_13</name>
    <dbReference type="NCBI Taxonomy" id="1618583"/>
    <lineage>
        <taxon>Bacteria</taxon>
        <taxon>Candidatus Woeseibacteriota</taxon>
    </lineage>
</organism>
<reference evidence="2 3" key="1">
    <citation type="journal article" date="2015" name="Nature">
        <title>rRNA introns, odd ribosomes, and small enigmatic genomes across a large radiation of phyla.</title>
        <authorList>
            <person name="Brown C.T."/>
            <person name="Hug L.A."/>
            <person name="Thomas B.C."/>
            <person name="Sharon I."/>
            <person name="Castelle C.J."/>
            <person name="Singh A."/>
            <person name="Wilkins M.J."/>
            <person name="Williams K.H."/>
            <person name="Banfield J.F."/>
        </authorList>
    </citation>
    <scope>NUCLEOTIDE SEQUENCE [LARGE SCALE GENOMIC DNA]</scope>
</reference>
<dbReference type="Proteomes" id="UP000034096">
    <property type="component" value="Unassembled WGS sequence"/>
</dbReference>
<keyword evidence="1" id="KW-0472">Membrane</keyword>
<evidence type="ECO:0000256" key="1">
    <source>
        <dbReference type="SAM" id="Phobius"/>
    </source>
</evidence>
<proteinExistence type="predicted"/>
<evidence type="ECO:0000313" key="3">
    <source>
        <dbReference type="Proteomes" id="UP000034096"/>
    </source>
</evidence>
<feature type="transmembrane region" description="Helical" evidence="1">
    <location>
        <begin position="48"/>
        <end position="66"/>
    </location>
</feature>
<dbReference type="EMBL" id="LBUE01000012">
    <property type="protein sequence ID" value="KKQ55873.1"/>
    <property type="molecule type" value="Genomic_DNA"/>
</dbReference>
<accession>A0A0G0IKM7</accession>
<protein>
    <submittedName>
        <fullName evidence="2">Uncharacterized protein</fullName>
    </submittedName>
</protein>
<evidence type="ECO:0000313" key="2">
    <source>
        <dbReference type="EMBL" id="KKQ55873.1"/>
    </source>
</evidence>